<evidence type="ECO:0000256" key="1">
    <source>
        <dbReference type="ARBA" id="ARBA00004123"/>
    </source>
</evidence>
<keyword evidence="2" id="KW-0479">Metal-binding</keyword>
<keyword evidence="4" id="KW-0862">Zinc</keyword>
<evidence type="ECO:0000256" key="7">
    <source>
        <dbReference type="PROSITE-ProRule" id="PRU00027"/>
    </source>
</evidence>
<dbReference type="InterPro" id="IPR007021">
    <property type="entry name" value="DUF659"/>
</dbReference>
<evidence type="ECO:0000313" key="11">
    <source>
        <dbReference type="Proteomes" id="UP000243459"/>
    </source>
</evidence>
<dbReference type="PROSITE" id="PS50808">
    <property type="entry name" value="ZF_BED"/>
    <property type="match status" value="1"/>
</dbReference>
<dbReference type="EMBL" id="CM007386">
    <property type="protein sequence ID" value="ONK66330.1"/>
    <property type="molecule type" value="Genomic_DNA"/>
</dbReference>
<protein>
    <recommendedName>
        <fullName evidence="9">BED-type domain-containing protein</fullName>
    </recommendedName>
</protein>
<dbReference type="GO" id="GO:0003677">
    <property type="term" value="F:DNA binding"/>
    <property type="evidence" value="ECO:0007669"/>
    <property type="project" value="UniProtKB-KW"/>
</dbReference>
<proteinExistence type="predicted"/>
<feature type="domain" description="BED-type" evidence="9">
    <location>
        <begin position="3"/>
        <end position="57"/>
    </location>
</feature>
<keyword evidence="6" id="KW-0539">Nucleus</keyword>
<dbReference type="GO" id="GO:0008270">
    <property type="term" value="F:zinc ion binding"/>
    <property type="evidence" value="ECO:0007669"/>
    <property type="project" value="UniProtKB-KW"/>
</dbReference>
<dbReference type="GO" id="GO:0005634">
    <property type="term" value="C:nucleus"/>
    <property type="evidence" value="ECO:0007669"/>
    <property type="project" value="UniProtKB-SubCell"/>
</dbReference>
<keyword evidence="5" id="KW-0238">DNA-binding</keyword>
<dbReference type="PANTHER" id="PTHR32166">
    <property type="entry name" value="OSJNBA0013A04.12 PROTEIN"/>
    <property type="match status" value="1"/>
</dbReference>
<dbReference type="PANTHER" id="PTHR32166:SF123">
    <property type="entry name" value="BED-TYPE DOMAIN-CONTAINING PROTEIN"/>
    <property type="match status" value="1"/>
</dbReference>
<dbReference type="OMA" id="TIMVENC"/>
<dbReference type="OrthoDB" id="774505at2759"/>
<sequence length="666" mass="76045">MPRNKDVLWEHIVQDGRKVRCKFCHEVFVGGVTRMRYHFANTCSKDIRPCKAVPASVRDAALKGVEELEMKSKKRKNMRFSQSGDSALGSILQCGDAHNNESQVIKPKSKSIHLSTRMPAKKEADMAIVKYIVNSNLPFDILSNSDFREACIAVANAGPGYEPPSSENTCRKLLTELMDEADKYVHAVERIWEKSGCTLMLNSWIEGRDTSYLHIFAASAKGVVYLKSLCMVGRLMDDQYVFDFISSVIDEIGSQNVVQFISHSQHYKSIGHMIEGKYPNIFIVNCATHIIILMLKDFEALQHVSPILETAKRIIHFVYKHQHVLNLMRTHTNGSLLRRPAATRLWMNFIYLQSLLKLEHALRHIIGTIEWRDSMPCKSAEGIEVQNMIEDASFWDCAKELMYAVEPLIKTLRVVDRGGSTSGYIYDAIRKAKETIKEIYGNESKYMNFWKIIDDKWNNFLYSDIHAAAAYLNPHLFHDGRVKLDSGVRIGLEKVIQKMVSNNEERMKIAEELRDYHSLDPRIFGLMAVDSLHVSHPRIWWDMWGSSVPVLQNLAIKVLSQPCSFLTAEKNWTAPGATKMSMRDHLESTRLQDLLYVRMNIHLMKTTAKMEKIDLKPIDVDKIEISPDELEEIGDLEYENEEEADESENEAGNLSDTNGFSFSGIV</sequence>
<feature type="region of interest" description="Disordered" evidence="8">
    <location>
        <begin position="630"/>
        <end position="666"/>
    </location>
</feature>
<evidence type="ECO:0000256" key="4">
    <source>
        <dbReference type="ARBA" id="ARBA00022833"/>
    </source>
</evidence>
<dbReference type="Proteomes" id="UP000243459">
    <property type="component" value="Chromosome 6"/>
</dbReference>
<evidence type="ECO:0000256" key="6">
    <source>
        <dbReference type="ARBA" id="ARBA00023242"/>
    </source>
</evidence>
<reference evidence="11" key="1">
    <citation type="journal article" date="2017" name="Nat. Commun.">
        <title>The asparagus genome sheds light on the origin and evolution of a young Y chromosome.</title>
        <authorList>
            <person name="Harkess A."/>
            <person name="Zhou J."/>
            <person name="Xu C."/>
            <person name="Bowers J.E."/>
            <person name="Van der Hulst R."/>
            <person name="Ayyampalayam S."/>
            <person name="Mercati F."/>
            <person name="Riccardi P."/>
            <person name="McKain M.R."/>
            <person name="Kakrana A."/>
            <person name="Tang H."/>
            <person name="Ray J."/>
            <person name="Groenendijk J."/>
            <person name="Arikit S."/>
            <person name="Mathioni S.M."/>
            <person name="Nakano M."/>
            <person name="Shan H."/>
            <person name="Telgmann-Rauber A."/>
            <person name="Kanno A."/>
            <person name="Yue Z."/>
            <person name="Chen H."/>
            <person name="Li W."/>
            <person name="Chen Y."/>
            <person name="Xu X."/>
            <person name="Zhang Y."/>
            <person name="Luo S."/>
            <person name="Chen H."/>
            <person name="Gao J."/>
            <person name="Mao Z."/>
            <person name="Pires J.C."/>
            <person name="Luo M."/>
            <person name="Kudrna D."/>
            <person name="Wing R.A."/>
            <person name="Meyers B.C."/>
            <person name="Yi K."/>
            <person name="Kong H."/>
            <person name="Lavrijsen P."/>
            <person name="Sunseri F."/>
            <person name="Falavigna A."/>
            <person name="Ye Y."/>
            <person name="Leebens-Mack J.H."/>
            <person name="Chen G."/>
        </authorList>
    </citation>
    <scope>NUCLEOTIDE SEQUENCE [LARGE SCALE GENOMIC DNA]</scope>
    <source>
        <strain evidence="11">cv. DH0086</strain>
    </source>
</reference>
<dbReference type="Gramene" id="ONK66330">
    <property type="protein sequence ID" value="ONK66330"/>
    <property type="gene ID" value="A4U43_C06F6620"/>
</dbReference>
<dbReference type="InterPro" id="IPR003656">
    <property type="entry name" value="Znf_BED"/>
</dbReference>
<name>A0A5P1EQM5_ASPOF</name>
<evidence type="ECO:0000259" key="9">
    <source>
        <dbReference type="PROSITE" id="PS50808"/>
    </source>
</evidence>
<dbReference type="InterPro" id="IPR012337">
    <property type="entry name" value="RNaseH-like_sf"/>
</dbReference>
<dbReference type="Pfam" id="PF05699">
    <property type="entry name" value="Dimer_Tnp_hAT"/>
    <property type="match status" value="1"/>
</dbReference>
<keyword evidence="11" id="KW-1185">Reference proteome</keyword>
<comment type="subcellular location">
    <subcellularLocation>
        <location evidence="1">Nucleus</location>
    </subcellularLocation>
</comment>
<keyword evidence="3 7" id="KW-0863">Zinc-finger</keyword>
<accession>A0A5P1EQM5</accession>
<organism evidence="10 11">
    <name type="scientific">Asparagus officinalis</name>
    <name type="common">Garden asparagus</name>
    <dbReference type="NCBI Taxonomy" id="4686"/>
    <lineage>
        <taxon>Eukaryota</taxon>
        <taxon>Viridiplantae</taxon>
        <taxon>Streptophyta</taxon>
        <taxon>Embryophyta</taxon>
        <taxon>Tracheophyta</taxon>
        <taxon>Spermatophyta</taxon>
        <taxon>Magnoliopsida</taxon>
        <taxon>Liliopsida</taxon>
        <taxon>Asparagales</taxon>
        <taxon>Asparagaceae</taxon>
        <taxon>Asparagoideae</taxon>
        <taxon>Asparagus</taxon>
    </lineage>
</organism>
<evidence type="ECO:0000256" key="8">
    <source>
        <dbReference type="SAM" id="MobiDB-lite"/>
    </source>
</evidence>
<dbReference type="InterPro" id="IPR008906">
    <property type="entry name" value="HATC_C_dom"/>
</dbReference>
<gene>
    <name evidence="10" type="ORF">A4U43_C06F6620</name>
</gene>
<dbReference type="GO" id="GO:0046983">
    <property type="term" value="F:protein dimerization activity"/>
    <property type="evidence" value="ECO:0007669"/>
    <property type="project" value="InterPro"/>
</dbReference>
<evidence type="ECO:0000256" key="5">
    <source>
        <dbReference type="ARBA" id="ARBA00023125"/>
    </source>
</evidence>
<feature type="compositionally biased region" description="Polar residues" evidence="8">
    <location>
        <begin position="652"/>
        <end position="666"/>
    </location>
</feature>
<evidence type="ECO:0000313" key="10">
    <source>
        <dbReference type="EMBL" id="ONK66330.1"/>
    </source>
</evidence>
<evidence type="ECO:0000256" key="2">
    <source>
        <dbReference type="ARBA" id="ARBA00022723"/>
    </source>
</evidence>
<evidence type="ECO:0000256" key="3">
    <source>
        <dbReference type="ARBA" id="ARBA00022771"/>
    </source>
</evidence>
<feature type="compositionally biased region" description="Acidic residues" evidence="8">
    <location>
        <begin position="630"/>
        <end position="649"/>
    </location>
</feature>
<dbReference type="AlphaFoldDB" id="A0A5P1EQM5"/>
<dbReference type="SUPFAM" id="SSF53098">
    <property type="entry name" value="Ribonuclease H-like"/>
    <property type="match status" value="1"/>
</dbReference>
<dbReference type="Pfam" id="PF04937">
    <property type="entry name" value="DUF659"/>
    <property type="match status" value="1"/>
</dbReference>